<sequence>MPAPLPQPESTVPILVLSPRYSEDSRVLRRAALQVGWHVERLGGWDVPERLFLRKLIFSGEIGYTPVVAHKLSWALLDASPDWLPSLSWNYRQRTIEWKTLADARQLTSPAFIKHATGKAFAAGVYASGADLPQTSQSLSKATPVLIAEPVHWEIEFRFFVLERRVMTFSSYWHGGRSTRLSDGSWQAWPAEAEETQGFLQTLLADPTVQIPPAIVIDIGKIRGRGWAVIETNAA</sequence>
<keyword evidence="3" id="KW-1185">Reference proteome</keyword>
<dbReference type="OrthoDB" id="654524at2"/>
<name>A0A402AC61_9CHLR</name>
<comment type="caution">
    <text evidence="2">The sequence shown here is derived from an EMBL/GenBank/DDBJ whole genome shotgun (WGS) entry which is preliminary data.</text>
</comment>
<evidence type="ECO:0000259" key="1">
    <source>
        <dbReference type="Pfam" id="PF18299"/>
    </source>
</evidence>
<gene>
    <name evidence="2" type="ORF">KDK_04840</name>
</gene>
<protein>
    <recommendedName>
        <fullName evidence="1">ATP-grasp domain-containing protein</fullName>
    </recommendedName>
</protein>
<feature type="domain" description="ATP-grasp" evidence="1">
    <location>
        <begin position="91"/>
        <end position="235"/>
    </location>
</feature>
<dbReference type="EMBL" id="BIFS01000001">
    <property type="protein sequence ID" value="GCE16684.1"/>
    <property type="molecule type" value="Genomic_DNA"/>
</dbReference>
<evidence type="ECO:0000313" key="2">
    <source>
        <dbReference type="EMBL" id="GCE16684.1"/>
    </source>
</evidence>
<reference evidence="3" key="1">
    <citation type="submission" date="2018-12" db="EMBL/GenBank/DDBJ databases">
        <title>Tengunoibacter tsumagoiensis gen. nov., sp. nov., Dictyobacter kobayashii sp. nov., D. alpinus sp. nov., and D. joshuensis sp. nov. and description of Dictyobacteraceae fam. nov. within the order Ktedonobacterales isolated from Tengu-no-mugimeshi.</title>
        <authorList>
            <person name="Wang C.M."/>
            <person name="Zheng Y."/>
            <person name="Sakai Y."/>
            <person name="Toyoda A."/>
            <person name="Minakuchi Y."/>
            <person name="Abe K."/>
            <person name="Yokota A."/>
            <person name="Yabe S."/>
        </authorList>
    </citation>
    <scope>NUCLEOTIDE SEQUENCE [LARGE SCALE GENOMIC DNA]</scope>
    <source>
        <strain evidence="3">Uno11</strain>
    </source>
</reference>
<dbReference type="Proteomes" id="UP000287188">
    <property type="component" value="Unassembled WGS sequence"/>
</dbReference>
<accession>A0A402AC61</accession>
<dbReference type="AlphaFoldDB" id="A0A402AC61"/>
<dbReference type="RefSeq" id="WP_126548535.1">
    <property type="nucleotide sequence ID" value="NZ_BIFS01000001.1"/>
</dbReference>
<evidence type="ECO:0000313" key="3">
    <source>
        <dbReference type="Proteomes" id="UP000287188"/>
    </source>
</evidence>
<dbReference type="InterPro" id="IPR041261">
    <property type="entry name" value="R2K_2"/>
</dbReference>
<proteinExistence type="predicted"/>
<dbReference type="Pfam" id="PF18299">
    <property type="entry name" value="R2K_2"/>
    <property type="match status" value="1"/>
</dbReference>
<organism evidence="2 3">
    <name type="scientific">Dictyobacter kobayashii</name>
    <dbReference type="NCBI Taxonomy" id="2014872"/>
    <lineage>
        <taxon>Bacteria</taxon>
        <taxon>Bacillati</taxon>
        <taxon>Chloroflexota</taxon>
        <taxon>Ktedonobacteria</taxon>
        <taxon>Ktedonobacterales</taxon>
        <taxon>Dictyobacteraceae</taxon>
        <taxon>Dictyobacter</taxon>
    </lineage>
</organism>